<keyword evidence="1" id="KW-0812">Transmembrane</keyword>
<keyword evidence="1" id="KW-1133">Transmembrane helix</keyword>
<evidence type="ECO:0000313" key="3">
    <source>
        <dbReference type="Proteomes" id="UP000474630"/>
    </source>
</evidence>
<keyword evidence="3" id="KW-1185">Reference proteome</keyword>
<feature type="transmembrane region" description="Helical" evidence="1">
    <location>
        <begin position="111"/>
        <end position="131"/>
    </location>
</feature>
<organism evidence="2 3">
    <name type="scientific">Draconibacterium halophilum</name>
    <dbReference type="NCBI Taxonomy" id="2706887"/>
    <lineage>
        <taxon>Bacteria</taxon>
        <taxon>Pseudomonadati</taxon>
        <taxon>Bacteroidota</taxon>
        <taxon>Bacteroidia</taxon>
        <taxon>Marinilabiliales</taxon>
        <taxon>Prolixibacteraceae</taxon>
        <taxon>Draconibacterium</taxon>
    </lineage>
</organism>
<dbReference type="EMBL" id="CP048409">
    <property type="protein sequence ID" value="QIA08586.1"/>
    <property type="molecule type" value="Genomic_DNA"/>
</dbReference>
<dbReference type="AlphaFoldDB" id="A0A6C0RF48"/>
<reference evidence="2 3" key="1">
    <citation type="submission" date="2020-02" db="EMBL/GenBank/DDBJ databases">
        <title>Genome sequencing for Draconibacterium sp. strain M1.</title>
        <authorList>
            <person name="Park S.-J."/>
        </authorList>
    </citation>
    <scope>NUCLEOTIDE SEQUENCE [LARGE SCALE GENOMIC DNA]</scope>
    <source>
        <strain evidence="2 3">M1</strain>
    </source>
</reference>
<evidence type="ECO:0000256" key="1">
    <source>
        <dbReference type="SAM" id="Phobius"/>
    </source>
</evidence>
<accession>A0A6C0RF48</accession>
<gene>
    <name evidence="2" type="ORF">G0Q07_13050</name>
</gene>
<evidence type="ECO:0000313" key="2">
    <source>
        <dbReference type="EMBL" id="QIA08586.1"/>
    </source>
</evidence>
<proteinExistence type="predicted"/>
<feature type="transmembrane region" description="Helical" evidence="1">
    <location>
        <begin position="80"/>
        <end position="99"/>
    </location>
</feature>
<dbReference type="Proteomes" id="UP000474630">
    <property type="component" value="Chromosome"/>
</dbReference>
<name>A0A6C0RF48_9BACT</name>
<feature type="transmembrane region" description="Helical" evidence="1">
    <location>
        <begin position="38"/>
        <end position="59"/>
    </location>
</feature>
<sequence>MKKKAKLIILLSILGLAFYCLFVQPELLGINISKSLNFPLGSLIAWLGIVAYVIFFQLIMVPLSKSDLFRIEKVIRSSQFTLALLWLPVSLALSGNMAFTFQNAPHAFKFWVIYTLVILVLPLVLFILKLFGKKVN</sequence>
<keyword evidence="1" id="KW-0472">Membrane</keyword>
<protein>
    <submittedName>
        <fullName evidence="2">Uncharacterized protein</fullName>
    </submittedName>
</protein>
<dbReference type="KEGG" id="drc:G0Q07_13050"/>
<dbReference type="RefSeq" id="WP_163346638.1">
    <property type="nucleotide sequence ID" value="NZ_CP048409.1"/>
</dbReference>